<comment type="caution">
    <text evidence="2">The sequence shown here is derived from an EMBL/GenBank/DDBJ whole genome shotgun (WGS) entry which is preliminary data.</text>
</comment>
<protein>
    <recommendedName>
        <fullName evidence="4">Glycosyltransferase RgtA/B/C/D-like domain-containing protein</fullName>
    </recommendedName>
</protein>
<feature type="transmembrane region" description="Helical" evidence="1">
    <location>
        <begin position="22"/>
        <end position="44"/>
    </location>
</feature>
<reference evidence="2 3" key="1">
    <citation type="journal article" date="2015" name="Nature">
        <title>rRNA introns, odd ribosomes, and small enigmatic genomes across a large radiation of phyla.</title>
        <authorList>
            <person name="Brown C.T."/>
            <person name="Hug L.A."/>
            <person name="Thomas B.C."/>
            <person name="Sharon I."/>
            <person name="Castelle C.J."/>
            <person name="Singh A."/>
            <person name="Wilkins M.J."/>
            <person name="Williams K.H."/>
            <person name="Banfield J.F."/>
        </authorList>
    </citation>
    <scope>NUCLEOTIDE SEQUENCE [LARGE SCALE GENOMIC DNA]</scope>
</reference>
<dbReference type="AlphaFoldDB" id="A0A0G0K6P4"/>
<evidence type="ECO:0000256" key="1">
    <source>
        <dbReference type="SAM" id="Phobius"/>
    </source>
</evidence>
<evidence type="ECO:0000313" key="3">
    <source>
        <dbReference type="Proteomes" id="UP000034603"/>
    </source>
</evidence>
<evidence type="ECO:0008006" key="4">
    <source>
        <dbReference type="Google" id="ProtNLM"/>
    </source>
</evidence>
<keyword evidence="1" id="KW-1133">Transmembrane helix</keyword>
<feature type="transmembrane region" description="Helical" evidence="1">
    <location>
        <begin position="192"/>
        <end position="210"/>
    </location>
</feature>
<feature type="transmembrane region" description="Helical" evidence="1">
    <location>
        <begin position="215"/>
        <end position="234"/>
    </location>
</feature>
<organism evidence="2 3">
    <name type="scientific">Candidatus Woesebacteria bacterium GW2011_GWA1_37_8</name>
    <dbReference type="NCBI Taxonomy" id="1618546"/>
    <lineage>
        <taxon>Bacteria</taxon>
        <taxon>Candidatus Woeseibacteriota</taxon>
    </lineage>
</organism>
<proteinExistence type="predicted"/>
<dbReference type="Proteomes" id="UP000034603">
    <property type="component" value="Unassembled WGS sequence"/>
</dbReference>
<keyword evidence="1" id="KW-0472">Membrane</keyword>
<gene>
    <name evidence="2" type="ORF">US62_C0022G0007</name>
</gene>
<name>A0A0G0K6P4_9BACT</name>
<keyword evidence="1" id="KW-0812">Transmembrane</keyword>
<evidence type="ECO:0000313" key="2">
    <source>
        <dbReference type="EMBL" id="KKQ44744.1"/>
    </source>
</evidence>
<feature type="transmembrane region" description="Helical" evidence="1">
    <location>
        <begin position="51"/>
        <end position="67"/>
    </location>
</feature>
<sequence length="236" mass="27796">MTSKKIPPLLFVLILNLWLFKIFTYSMVIGITVIMASISVYLSIYEGKKRYYYISTIFISILLIFQYKTSSINPLTFLNENEKIEQQERMRGYPRHFYRFANWLEQRKEALIFYKLQENFFEVMDPNLYFFANHPRERVGVVEYEKFPYIFLPFLVIGLLSLKKSSFKILLLSSSPLILLSLIGNSNPMGPFSLFPTLAAFIAVGLEPIFKNKKYLFVFLMLFSLVFIQTISYATY</sequence>
<accession>A0A0G0K6P4</accession>
<dbReference type="EMBL" id="LBTR01000022">
    <property type="protein sequence ID" value="KKQ44744.1"/>
    <property type="molecule type" value="Genomic_DNA"/>
</dbReference>